<keyword evidence="2" id="KW-1185">Reference proteome</keyword>
<dbReference type="OrthoDB" id="5950721at2759"/>
<organism evidence="1 2">
    <name type="scientific">Nezara viridula</name>
    <name type="common">Southern green stink bug</name>
    <name type="synonym">Cimex viridulus</name>
    <dbReference type="NCBI Taxonomy" id="85310"/>
    <lineage>
        <taxon>Eukaryota</taxon>
        <taxon>Metazoa</taxon>
        <taxon>Ecdysozoa</taxon>
        <taxon>Arthropoda</taxon>
        <taxon>Hexapoda</taxon>
        <taxon>Insecta</taxon>
        <taxon>Pterygota</taxon>
        <taxon>Neoptera</taxon>
        <taxon>Paraneoptera</taxon>
        <taxon>Hemiptera</taxon>
        <taxon>Heteroptera</taxon>
        <taxon>Panheteroptera</taxon>
        <taxon>Pentatomomorpha</taxon>
        <taxon>Pentatomoidea</taxon>
        <taxon>Pentatomidae</taxon>
        <taxon>Pentatominae</taxon>
        <taxon>Nezara</taxon>
    </lineage>
</organism>
<protein>
    <submittedName>
        <fullName evidence="1">Uncharacterized protein</fullName>
    </submittedName>
</protein>
<dbReference type="Proteomes" id="UP001152798">
    <property type="component" value="Chromosome 5"/>
</dbReference>
<dbReference type="EMBL" id="OV725081">
    <property type="protein sequence ID" value="CAH1403414.1"/>
    <property type="molecule type" value="Genomic_DNA"/>
</dbReference>
<accession>A0A9P0HKI8</accession>
<proteinExistence type="predicted"/>
<gene>
    <name evidence="1" type="ORF">NEZAVI_LOCUS12025</name>
</gene>
<evidence type="ECO:0000313" key="2">
    <source>
        <dbReference type="Proteomes" id="UP001152798"/>
    </source>
</evidence>
<sequence>MVRHLAFSNLSVKVGRPESRYFAEMPKGLTVKTEIRRVRRALSPRYCQKRCDDPILRRTFRARFENCDKSAMAATFEQLVRAARSAVTVVFKGR</sequence>
<reference evidence="1" key="1">
    <citation type="submission" date="2022-01" db="EMBL/GenBank/DDBJ databases">
        <authorList>
            <person name="King R."/>
        </authorList>
    </citation>
    <scope>NUCLEOTIDE SEQUENCE</scope>
</reference>
<evidence type="ECO:0000313" key="1">
    <source>
        <dbReference type="EMBL" id="CAH1403414.1"/>
    </source>
</evidence>
<name>A0A9P0HKI8_NEZVI</name>
<dbReference type="AlphaFoldDB" id="A0A9P0HKI8"/>